<feature type="region of interest" description="Disordered" evidence="1">
    <location>
        <begin position="68"/>
        <end position="106"/>
    </location>
</feature>
<gene>
    <name evidence="2" type="ORF">A4U43_C09F15160</name>
</gene>
<proteinExistence type="predicted"/>
<dbReference type="EMBL" id="CM007389">
    <property type="protein sequence ID" value="ONK58643.1"/>
    <property type="molecule type" value="Genomic_DNA"/>
</dbReference>
<name>A0A5P1E9K9_ASPOF</name>
<evidence type="ECO:0000313" key="3">
    <source>
        <dbReference type="Proteomes" id="UP000243459"/>
    </source>
</evidence>
<sequence length="106" mass="11682">MLRDEEYGFTAWFDLTGRVLVGFELLHDDEPVLESKPSTRRITSCGSRFAVVTARGERRRTWPAAMEAGSVMGWPGTSSARPGTSPGSDQRAEMEAGCLGTTKRRM</sequence>
<keyword evidence="3" id="KW-1185">Reference proteome</keyword>
<evidence type="ECO:0000313" key="2">
    <source>
        <dbReference type="EMBL" id="ONK58643.1"/>
    </source>
</evidence>
<dbReference type="Gramene" id="ONK58643">
    <property type="protein sequence ID" value="ONK58643"/>
    <property type="gene ID" value="A4U43_C09F15160"/>
</dbReference>
<evidence type="ECO:0000256" key="1">
    <source>
        <dbReference type="SAM" id="MobiDB-lite"/>
    </source>
</evidence>
<organism evidence="2 3">
    <name type="scientific">Asparagus officinalis</name>
    <name type="common">Garden asparagus</name>
    <dbReference type="NCBI Taxonomy" id="4686"/>
    <lineage>
        <taxon>Eukaryota</taxon>
        <taxon>Viridiplantae</taxon>
        <taxon>Streptophyta</taxon>
        <taxon>Embryophyta</taxon>
        <taxon>Tracheophyta</taxon>
        <taxon>Spermatophyta</taxon>
        <taxon>Magnoliopsida</taxon>
        <taxon>Liliopsida</taxon>
        <taxon>Asparagales</taxon>
        <taxon>Asparagaceae</taxon>
        <taxon>Asparagoideae</taxon>
        <taxon>Asparagus</taxon>
    </lineage>
</organism>
<feature type="compositionally biased region" description="Polar residues" evidence="1">
    <location>
        <begin position="76"/>
        <end position="88"/>
    </location>
</feature>
<protein>
    <submittedName>
        <fullName evidence="2">Uncharacterized protein</fullName>
    </submittedName>
</protein>
<dbReference type="Proteomes" id="UP000243459">
    <property type="component" value="Chromosome 9"/>
</dbReference>
<dbReference type="AlphaFoldDB" id="A0A5P1E9K9"/>
<reference evidence="3" key="1">
    <citation type="journal article" date="2017" name="Nat. Commun.">
        <title>The asparagus genome sheds light on the origin and evolution of a young Y chromosome.</title>
        <authorList>
            <person name="Harkess A."/>
            <person name="Zhou J."/>
            <person name="Xu C."/>
            <person name="Bowers J.E."/>
            <person name="Van der Hulst R."/>
            <person name="Ayyampalayam S."/>
            <person name="Mercati F."/>
            <person name="Riccardi P."/>
            <person name="McKain M.R."/>
            <person name="Kakrana A."/>
            <person name="Tang H."/>
            <person name="Ray J."/>
            <person name="Groenendijk J."/>
            <person name="Arikit S."/>
            <person name="Mathioni S.M."/>
            <person name="Nakano M."/>
            <person name="Shan H."/>
            <person name="Telgmann-Rauber A."/>
            <person name="Kanno A."/>
            <person name="Yue Z."/>
            <person name="Chen H."/>
            <person name="Li W."/>
            <person name="Chen Y."/>
            <person name="Xu X."/>
            <person name="Zhang Y."/>
            <person name="Luo S."/>
            <person name="Chen H."/>
            <person name="Gao J."/>
            <person name="Mao Z."/>
            <person name="Pires J.C."/>
            <person name="Luo M."/>
            <person name="Kudrna D."/>
            <person name="Wing R.A."/>
            <person name="Meyers B.C."/>
            <person name="Yi K."/>
            <person name="Kong H."/>
            <person name="Lavrijsen P."/>
            <person name="Sunseri F."/>
            <person name="Falavigna A."/>
            <person name="Ye Y."/>
            <person name="Leebens-Mack J.H."/>
            <person name="Chen G."/>
        </authorList>
    </citation>
    <scope>NUCLEOTIDE SEQUENCE [LARGE SCALE GENOMIC DNA]</scope>
    <source>
        <strain evidence="3">cv. DH0086</strain>
    </source>
</reference>
<accession>A0A5P1E9K9</accession>